<comment type="similarity">
    <text evidence="1">Belongs to the manganese catalase family.</text>
</comment>
<dbReference type="AlphaFoldDB" id="A0A1M7FR40"/>
<evidence type="ECO:0000313" key="4">
    <source>
        <dbReference type="EMBL" id="SHM06248.1"/>
    </source>
</evidence>
<dbReference type="Gene3D" id="1.20.1260.10">
    <property type="match status" value="1"/>
</dbReference>
<dbReference type="InterPro" id="IPR009078">
    <property type="entry name" value="Ferritin-like_SF"/>
</dbReference>
<accession>A0A1M7FR40</accession>
<comment type="cofactor">
    <cofactor evidence="2">
        <name>Mn(2+)</name>
        <dbReference type="ChEBI" id="CHEBI:29035"/>
    </cofactor>
    <text evidence="2">Binds 2 manganese ions per subunit.</text>
</comment>
<proteinExistence type="inferred from homology"/>
<protein>
    <submittedName>
        <fullName evidence="4">Spore coat protein JC</fullName>
    </submittedName>
</protein>
<dbReference type="InterPro" id="IPR007760">
    <property type="entry name" value="Mn_catalase"/>
</dbReference>
<dbReference type="STRING" id="1120996.SAMN02746066_00587"/>
<keyword evidence="2" id="KW-0464">Manganese</keyword>
<keyword evidence="2" id="KW-0479">Metal-binding</keyword>
<feature type="binding site" evidence="3">
    <location>
        <position position="60"/>
    </location>
    <ligand>
        <name>Ca(2+)</name>
        <dbReference type="ChEBI" id="CHEBI:29108"/>
    </ligand>
</feature>
<dbReference type="SUPFAM" id="SSF47240">
    <property type="entry name" value="Ferritin-like"/>
    <property type="match status" value="1"/>
</dbReference>
<evidence type="ECO:0000313" key="5">
    <source>
        <dbReference type="Proteomes" id="UP000184038"/>
    </source>
</evidence>
<keyword evidence="4" id="KW-0167">Capsid protein</keyword>
<dbReference type="EMBL" id="FRCP01000006">
    <property type="protein sequence ID" value="SHM06248.1"/>
    <property type="molecule type" value="Genomic_DNA"/>
</dbReference>
<dbReference type="OrthoDB" id="9800585at2"/>
<keyword evidence="4" id="KW-0946">Virion</keyword>
<keyword evidence="3" id="KW-0106">Calcium</keyword>
<gene>
    <name evidence="4" type="ORF">SAMN02746066_00587</name>
</gene>
<dbReference type="Proteomes" id="UP000184038">
    <property type="component" value="Unassembled WGS sequence"/>
</dbReference>
<name>A0A1M7FR40_9FIRM</name>
<evidence type="ECO:0000256" key="3">
    <source>
        <dbReference type="PIRSR" id="PIRSR607760-2"/>
    </source>
</evidence>
<dbReference type="RefSeq" id="WP_073282639.1">
    <property type="nucleotide sequence ID" value="NZ_FRCP01000006.1"/>
</dbReference>
<evidence type="ECO:0000256" key="2">
    <source>
        <dbReference type="PIRSR" id="PIRSR607760-1"/>
    </source>
</evidence>
<evidence type="ECO:0000256" key="1">
    <source>
        <dbReference type="ARBA" id="ARBA00007644"/>
    </source>
</evidence>
<keyword evidence="5" id="KW-1185">Reference proteome</keyword>
<feature type="binding site" evidence="2">
    <location>
        <position position="35"/>
    </location>
    <ligand>
        <name>Mn(2+)</name>
        <dbReference type="ChEBI" id="CHEBI:29035"/>
        <label>1</label>
    </ligand>
</feature>
<organism evidence="4 5">
    <name type="scientific">Anaerosporobacter mobilis DSM 15930</name>
    <dbReference type="NCBI Taxonomy" id="1120996"/>
    <lineage>
        <taxon>Bacteria</taxon>
        <taxon>Bacillati</taxon>
        <taxon>Bacillota</taxon>
        <taxon>Clostridia</taxon>
        <taxon>Lachnospirales</taxon>
        <taxon>Lachnospiraceae</taxon>
        <taxon>Anaerosporobacter</taxon>
    </lineage>
</organism>
<dbReference type="Pfam" id="PF05067">
    <property type="entry name" value="Mn_catalase"/>
    <property type="match status" value="1"/>
</dbReference>
<reference evidence="4 5" key="1">
    <citation type="submission" date="2016-11" db="EMBL/GenBank/DDBJ databases">
        <authorList>
            <person name="Jaros S."/>
            <person name="Januszkiewicz K."/>
            <person name="Wedrychowicz H."/>
        </authorList>
    </citation>
    <scope>NUCLEOTIDE SEQUENCE [LARGE SCALE GENOMIC DNA]</scope>
    <source>
        <strain evidence="4 5">DSM 15930</strain>
    </source>
</reference>
<comment type="cofactor">
    <cofactor evidence="3">
        <name>Ca(2+)</name>
        <dbReference type="ChEBI" id="CHEBI:29108"/>
    </cofactor>
    <text evidence="3">Binds 1 Ca(2+) ion per subunit.</text>
</comment>
<sequence length="72" mass="8681">MWIYERRLQYPVYIRRPDKKLADYIIECLNKAPFETKASCQYISHRYRTHYREISGLLTDIGTEVSVVTFYA</sequence>
<dbReference type="GO" id="GO:0046872">
    <property type="term" value="F:metal ion binding"/>
    <property type="evidence" value="ECO:0007669"/>
    <property type="project" value="UniProtKB-KW"/>
</dbReference>
<dbReference type="InterPro" id="IPR012347">
    <property type="entry name" value="Ferritin-like"/>
</dbReference>